<keyword evidence="2" id="KW-1185">Reference proteome</keyword>
<accession>A0A4Y6ELU3</accession>
<gene>
    <name evidence="1" type="primary">10</name>
    <name evidence="1" type="ORF">SEA_MCKINLEY_10</name>
</gene>
<dbReference type="GeneID" id="65121162"/>
<dbReference type="RefSeq" id="YP_010103300.1">
    <property type="nucleotide sequence ID" value="NC_055808.1"/>
</dbReference>
<reference evidence="1 2" key="1">
    <citation type="submission" date="2019-05" db="EMBL/GenBank/DDBJ databases">
        <authorList>
            <person name="Ellsworth Z."/>
            <person name="Dibiase D."/>
            <person name="Grasse S."/>
            <person name="Grondin A."/>
            <person name="Golas M."/>
            <person name="Doty J.A."/>
            <person name="Breton T.S."/>
            <person name="Caruso S.M."/>
            <person name="Garlena R.A."/>
            <person name="Russell D.A."/>
            <person name="Pope W.H."/>
            <person name="Jacobs-Se D."/>
            <person name="Hatfull G.F."/>
            <person name="Tolsma S."/>
        </authorList>
    </citation>
    <scope>NUCLEOTIDE SEQUENCE [LARGE SCALE GENOMIC DNA]</scope>
</reference>
<proteinExistence type="predicted"/>
<dbReference type="KEGG" id="vg:65121162"/>
<organism evidence="1 2">
    <name type="scientific">Gordonia phage McKinley</name>
    <dbReference type="NCBI Taxonomy" id="2588507"/>
    <lineage>
        <taxon>Viruses</taxon>
        <taxon>Duplodnaviria</taxon>
        <taxon>Heunggongvirae</taxon>
        <taxon>Uroviricota</taxon>
        <taxon>Caudoviricetes</taxon>
        <taxon>Stackebrandtviridae</taxon>
        <taxon>Schenleyvirinae</taxon>
        <taxon>Vividuovirus</taxon>
        <taxon>Vividuovirus mckinley</taxon>
    </lineage>
</organism>
<evidence type="ECO:0000313" key="2">
    <source>
        <dbReference type="Proteomes" id="UP000319693"/>
    </source>
</evidence>
<protein>
    <submittedName>
        <fullName evidence="1">Uncharacterized protein</fullName>
    </submittedName>
</protein>
<dbReference type="EMBL" id="MK977702">
    <property type="protein sequence ID" value="QDF19432.1"/>
    <property type="molecule type" value="Genomic_DNA"/>
</dbReference>
<sequence>MTTVDTPSPAEIVKRFLPPLPGRLGDVQAGKLLAGLAEHYQLLPKSALRDVVEDARNWKPYETRDIGEAVAYSSFTDLIDELAALAADV</sequence>
<dbReference type="Proteomes" id="UP000319693">
    <property type="component" value="Segment"/>
</dbReference>
<evidence type="ECO:0000313" key="1">
    <source>
        <dbReference type="EMBL" id="QDF19432.1"/>
    </source>
</evidence>
<name>A0A4Y6ELU3_9CAUD</name>